<comment type="caution">
    <text evidence="2">The sequence shown here is derived from an EMBL/GenBank/DDBJ whole genome shotgun (WGS) entry which is preliminary data.</text>
</comment>
<dbReference type="SUPFAM" id="SSF52047">
    <property type="entry name" value="RNI-like"/>
    <property type="match status" value="1"/>
</dbReference>
<feature type="compositionally biased region" description="Basic residues" evidence="1">
    <location>
        <begin position="29"/>
        <end position="44"/>
    </location>
</feature>
<accession>A0A9P6K526</accession>
<dbReference type="GO" id="GO:0019005">
    <property type="term" value="C:SCF ubiquitin ligase complex"/>
    <property type="evidence" value="ECO:0007669"/>
    <property type="project" value="TreeGrafter"/>
</dbReference>
<dbReference type="EMBL" id="JAAAXW010000051">
    <property type="protein sequence ID" value="KAF9546753.1"/>
    <property type="molecule type" value="Genomic_DNA"/>
</dbReference>
<evidence type="ECO:0000313" key="3">
    <source>
        <dbReference type="Proteomes" id="UP000723463"/>
    </source>
</evidence>
<feature type="compositionally biased region" description="Low complexity" evidence="1">
    <location>
        <begin position="12"/>
        <end position="28"/>
    </location>
</feature>
<dbReference type="Proteomes" id="UP000723463">
    <property type="component" value="Unassembled WGS sequence"/>
</dbReference>
<sequence length="735" mass="79424">MPPKRSRSGTNAAASASTSKKQKTAAPKPKAKPKPKTKPKSKSTRTREIREDSPPEKDFDSYDDAVRDAILNTTKSRYDVSLEQDHLAFAAALMESSSPSMSSMSFSQDEMKLSSDGSGGGGSGGVRGQYGEAEGRGPQQAKVYSLGTFCMHAIVKNFERLAVDAVTAASTKSSAAVAGRARSGGGGGGGQGNGGGGGQRFRQQVQHLPFYLSERLFKVLKHSRPELLSTKLWTGLFFNPNTTSGDRVEELDLEGLIPSQVTDTVVRTHLLWTLGVGPRLTKINLNHQTGLSDKVVSDLVGACPNLTRLSLKGCSKVGDLTLASLPEESIEELNVSFVGATACTVKGISGMVLRCRALRVLKVAGLANVKDAVFMQLEKNLALEKEQQQEDIGRGSSGGGGSGKKEAESGPLSRLENLKISTTSLGDRGLKVVLALCGRTLRRLDISQTGVMRPSLIGQYCVWDDAEGGRGGSKKKVTTRLEKLNLTRLTMSTPTELSTLLQQLPANSLHTLLMGYITHSRSVFSDGVFEEMSSWDLEELEDEGEASSLLNQQGGEVIPASLRTRPKFLLRTLSLFGNHELGRSARDRDALRWHLNTLAPYLKRLELGYTGYDHEVLLGLIDPPHRHRLTAEEVTLQQGQEFEKHNDVLEELGMDATRISDEGAVVLSRLRGLSRLSMANTQISKDAVEIIAAGCPRLSSLDLTSCRGVPVVQRRTLLKDIRQRASSSSSSSSHS</sequence>
<dbReference type="AlphaFoldDB" id="A0A9P6K526"/>
<organism evidence="2 3">
    <name type="scientific">Mortierella hygrophila</name>
    <dbReference type="NCBI Taxonomy" id="979708"/>
    <lineage>
        <taxon>Eukaryota</taxon>
        <taxon>Fungi</taxon>
        <taxon>Fungi incertae sedis</taxon>
        <taxon>Mucoromycota</taxon>
        <taxon>Mortierellomycotina</taxon>
        <taxon>Mortierellomycetes</taxon>
        <taxon>Mortierellales</taxon>
        <taxon>Mortierellaceae</taxon>
        <taxon>Mortierella</taxon>
    </lineage>
</organism>
<feature type="compositionally biased region" description="Low complexity" evidence="1">
    <location>
        <begin position="98"/>
        <end position="107"/>
    </location>
</feature>
<proteinExistence type="predicted"/>
<dbReference type="GO" id="GO:0031146">
    <property type="term" value="P:SCF-dependent proteasomal ubiquitin-dependent protein catabolic process"/>
    <property type="evidence" value="ECO:0007669"/>
    <property type="project" value="TreeGrafter"/>
</dbReference>
<dbReference type="PANTHER" id="PTHR13318">
    <property type="entry name" value="PARTNER OF PAIRED, ISOFORM B-RELATED"/>
    <property type="match status" value="1"/>
</dbReference>
<feature type="region of interest" description="Disordered" evidence="1">
    <location>
        <begin position="1"/>
        <end position="61"/>
    </location>
</feature>
<reference evidence="2" key="1">
    <citation type="journal article" date="2020" name="Fungal Divers.">
        <title>Resolving the Mortierellaceae phylogeny through synthesis of multi-gene phylogenetics and phylogenomics.</title>
        <authorList>
            <person name="Vandepol N."/>
            <person name="Liber J."/>
            <person name="Desiro A."/>
            <person name="Na H."/>
            <person name="Kennedy M."/>
            <person name="Barry K."/>
            <person name="Grigoriev I.V."/>
            <person name="Miller A.N."/>
            <person name="O'Donnell K."/>
            <person name="Stajich J.E."/>
            <person name="Bonito G."/>
        </authorList>
    </citation>
    <scope>NUCLEOTIDE SEQUENCE</scope>
    <source>
        <strain evidence="2">NRRL 2591</strain>
    </source>
</reference>
<feature type="compositionally biased region" description="Basic and acidic residues" evidence="1">
    <location>
        <begin position="45"/>
        <end position="61"/>
    </location>
</feature>
<feature type="region of interest" description="Disordered" evidence="1">
    <location>
        <begin position="174"/>
        <end position="200"/>
    </location>
</feature>
<dbReference type="Gene3D" id="3.80.10.10">
    <property type="entry name" value="Ribonuclease Inhibitor"/>
    <property type="match status" value="2"/>
</dbReference>
<evidence type="ECO:0000256" key="1">
    <source>
        <dbReference type="SAM" id="MobiDB-lite"/>
    </source>
</evidence>
<evidence type="ECO:0000313" key="2">
    <source>
        <dbReference type="EMBL" id="KAF9546753.1"/>
    </source>
</evidence>
<gene>
    <name evidence="2" type="ORF">EC957_009358</name>
</gene>
<feature type="region of interest" description="Disordered" evidence="1">
    <location>
        <begin position="386"/>
        <end position="413"/>
    </location>
</feature>
<dbReference type="InterPro" id="IPR032675">
    <property type="entry name" value="LRR_dom_sf"/>
</dbReference>
<feature type="region of interest" description="Disordered" evidence="1">
    <location>
        <begin position="98"/>
        <end position="134"/>
    </location>
</feature>
<feature type="compositionally biased region" description="Gly residues" evidence="1">
    <location>
        <begin position="117"/>
        <end position="128"/>
    </location>
</feature>
<evidence type="ECO:0008006" key="4">
    <source>
        <dbReference type="Google" id="ProtNLM"/>
    </source>
</evidence>
<keyword evidence="3" id="KW-1185">Reference proteome</keyword>
<feature type="compositionally biased region" description="Gly residues" evidence="1">
    <location>
        <begin position="182"/>
        <end position="199"/>
    </location>
</feature>
<protein>
    <recommendedName>
        <fullName evidence="4">RNI-like protein</fullName>
    </recommendedName>
</protein>
<name>A0A9P6K526_9FUNG</name>